<dbReference type="GO" id="GO:0001717">
    <property type="term" value="P:conversion of seryl-tRNAsec to selenocys-tRNAsec"/>
    <property type="evidence" value="ECO:0007669"/>
    <property type="project" value="UniProtKB-UniRule"/>
</dbReference>
<name>A0A830HTS4_9CHLO</name>
<feature type="binding site" evidence="18">
    <location>
        <position position="495"/>
    </location>
    <ligand>
        <name>tRNA</name>
        <dbReference type="ChEBI" id="CHEBI:17843"/>
    </ligand>
</feature>
<dbReference type="GO" id="GO:0000049">
    <property type="term" value="F:tRNA binding"/>
    <property type="evidence" value="ECO:0007669"/>
    <property type="project" value="UniProtKB-UniRule"/>
</dbReference>
<feature type="binding site" evidence="18">
    <location>
        <position position="289"/>
    </location>
    <ligand>
        <name>tRNA</name>
        <dbReference type="ChEBI" id="CHEBI:17843"/>
    </ligand>
</feature>
<evidence type="ECO:0000256" key="3">
    <source>
        <dbReference type="ARBA" id="ARBA00004822"/>
    </source>
</evidence>
<keyword evidence="11 17" id="KW-0648">Protein biosynthesis</keyword>
<dbReference type="Pfam" id="PF05889">
    <property type="entry name" value="SepSecS"/>
    <property type="match status" value="2"/>
</dbReference>
<organism evidence="21 22">
    <name type="scientific">Pycnococcus provasolii</name>
    <dbReference type="NCBI Taxonomy" id="41880"/>
    <lineage>
        <taxon>Eukaryota</taxon>
        <taxon>Viridiplantae</taxon>
        <taxon>Chlorophyta</taxon>
        <taxon>Pseudoscourfieldiophyceae</taxon>
        <taxon>Pseudoscourfieldiales</taxon>
        <taxon>Pycnococcaceae</taxon>
        <taxon>Pycnococcus</taxon>
    </lineage>
</organism>
<protein>
    <recommendedName>
        <fullName evidence="6 17">O-phosphoseryl-tRNA(Sec) selenium transferase</fullName>
        <ecNumber evidence="5 17">2.9.1.2</ecNumber>
    </recommendedName>
    <alternativeName>
        <fullName evidence="13 17">Selenocysteine synthase</fullName>
    </alternativeName>
    <alternativeName>
        <fullName evidence="14 17">Selenocysteinyl-tRNA(Sec) synthase</fullName>
    </alternativeName>
    <alternativeName>
        <fullName evidence="15 17">Sep-tRNA:Sec-tRNA synthase</fullName>
    </alternativeName>
</protein>
<feature type="modified residue" description="N6-(pyridoxal phosphate)lysine" evidence="19">
    <location>
        <position position="302"/>
    </location>
</feature>
<dbReference type="InterPro" id="IPR008829">
    <property type="entry name" value="SepSecS/SepCysS"/>
</dbReference>
<dbReference type="EC" id="2.9.1.2" evidence="5 17"/>
<dbReference type="Proteomes" id="UP000660262">
    <property type="component" value="Unassembled WGS sequence"/>
</dbReference>
<dbReference type="SUPFAM" id="SSF53383">
    <property type="entry name" value="PLP-dependent transferases"/>
    <property type="match status" value="1"/>
</dbReference>
<evidence type="ECO:0000256" key="4">
    <source>
        <dbReference type="ARBA" id="ARBA00007037"/>
    </source>
</evidence>
<dbReference type="GO" id="GO:0001514">
    <property type="term" value="P:selenocysteine incorporation"/>
    <property type="evidence" value="ECO:0007669"/>
    <property type="project" value="TreeGrafter"/>
</dbReference>
<evidence type="ECO:0000256" key="16">
    <source>
        <dbReference type="ARBA" id="ARBA00048808"/>
    </source>
</evidence>
<reference evidence="21" key="1">
    <citation type="submission" date="2020-10" db="EMBL/GenBank/DDBJ databases">
        <title>Unveiling of a novel bifunctional photoreceptor, Dualchrome1, isolated from a cosmopolitan green alga.</title>
        <authorList>
            <person name="Suzuki S."/>
            <person name="Kawachi M."/>
        </authorList>
    </citation>
    <scope>NUCLEOTIDE SEQUENCE</scope>
    <source>
        <strain evidence="21">NIES 2893</strain>
    </source>
</reference>
<dbReference type="PANTHER" id="PTHR12944">
    <property type="entry name" value="SOLUBLE LIVER ANTIGEN/LIVER PANCREAS ANTIGEN"/>
    <property type="match status" value="1"/>
</dbReference>
<dbReference type="PIRSF" id="PIRSF017689">
    <property type="entry name" value="SepSecS"/>
    <property type="match status" value="1"/>
</dbReference>
<evidence type="ECO:0000256" key="14">
    <source>
        <dbReference type="ARBA" id="ARBA00032048"/>
    </source>
</evidence>
<evidence type="ECO:0000313" key="21">
    <source>
        <dbReference type="EMBL" id="GHP09140.1"/>
    </source>
</evidence>
<evidence type="ECO:0000256" key="19">
    <source>
        <dbReference type="PIRSR" id="PIRSR017689-50"/>
    </source>
</evidence>
<dbReference type="InterPro" id="IPR019872">
    <property type="entry name" value="Sec-tRNA_Se_transferase"/>
</dbReference>
<feature type="compositionally biased region" description="Low complexity" evidence="20">
    <location>
        <begin position="365"/>
        <end position="378"/>
    </location>
</feature>
<comment type="pathway">
    <text evidence="3 17">Aminoacyl-tRNA biosynthesis; selenocysteinyl-tRNA(Sec) biosynthesis; selenocysteinyl-tRNA(Sec) from L-seryl-tRNA(Sec) (archaeal/eukaryal route): step 2/2.</text>
</comment>
<evidence type="ECO:0000256" key="8">
    <source>
        <dbReference type="ARBA" id="ARBA00022679"/>
    </source>
</evidence>
<accession>A0A830HTS4</accession>
<dbReference type="NCBIfam" id="TIGR03531">
    <property type="entry name" value="selenium_SpcS"/>
    <property type="match status" value="1"/>
</dbReference>
<feature type="binding site" evidence="18">
    <location>
        <position position="401"/>
    </location>
    <ligand>
        <name>substrate</name>
    </ligand>
</feature>
<feature type="binding site" evidence="18">
    <location>
        <position position="83"/>
    </location>
    <ligand>
        <name>pyridoxal 5'-phosphate</name>
        <dbReference type="ChEBI" id="CHEBI:597326"/>
    </ligand>
</feature>
<dbReference type="EMBL" id="BNJQ01000023">
    <property type="protein sequence ID" value="GHP09140.1"/>
    <property type="molecule type" value="Genomic_DNA"/>
</dbReference>
<comment type="subcellular location">
    <subcellularLocation>
        <location evidence="17">Cytoplasm</location>
    </subcellularLocation>
</comment>
<comment type="function">
    <text evidence="2 17">Converts O-phosphoseryl-tRNA(Sec) to selenocysteinyl-tRNA(Sec) required for selenoprotein biosynthesis.</text>
</comment>
<feature type="region of interest" description="Disordered" evidence="20">
    <location>
        <begin position="325"/>
        <end position="388"/>
    </location>
</feature>
<dbReference type="Gene3D" id="3.40.640.10">
    <property type="entry name" value="Type I PLP-dependent aspartate aminotransferase-like (Major domain)"/>
    <property type="match status" value="2"/>
</dbReference>
<dbReference type="InterPro" id="IPR015424">
    <property type="entry name" value="PyrdxlP-dep_Trfase"/>
</dbReference>
<feature type="compositionally biased region" description="Basic residues" evidence="20">
    <location>
        <begin position="342"/>
        <end position="352"/>
    </location>
</feature>
<comment type="similarity">
    <text evidence="4 17">Belongs to the SepSecS family.</text>
</comment>
<keyword evidence="22" id="KW-1185">Reference proteome</keyword>
<dbReference type="UniPathway" id="UPA00906">
    <property type="reaction ID" value="UER00898"/>
</dbReference>
<keyword evidence="9 17" id="KW-0694">RNA-binding</keyword>
<feature type="binding site" evidence="18">
    <location>
        <position position="106"/>
    </location>
    <ligand>
        <name>substrate</name>
    </ligand>
</feature>
<proteinExistence type="inferred from homology"/>
<keyword evidence="17" id="KW-0963">Cytoplasm</keyword>
<dbReference type="InterPro" id="IPR015421">
    <property type="entry name" value="PyrdxlP-dep_Trfase_major"/>
</dbReference>
<dbReference type="PANTHER" id="PTHR12944:SF2">
    <property type="entry name" value="O-PHOSPHOSERYL-TRNA(SEC) SELENIUM TRANSFERASE"/>
    <property type="match status" value="1"/>
</dbReference>
<dbReference type="OrthoDB" id="10263545at2759"/>
<keyword evidence="12 17" id="KW-0711">Selenium</keyword>
<evidence type="ECO:0000256" key="12">
    <source>
        <dbReference type="ARBA" id="ARBA00023266"/>
    </source>
</evidence>
<sequence length="558" mass="58170">MDASSSTSSGNHVAALVAQFIGASYTAQGLNSIRHRRNKLKALLSNRTLPPEPFSIDEIQSLLADVAAMDSNNFSRRIGVGEREGRILCPLVHSRHFGLAHGIGRSGDVAAVQPKAAGSSLLSQITNKLVLDAIKVAGATRVDATTVLPMATGMGMTMTLMAVARRRREQTDTGVQPKHCVWLRVDQKTCLKAITAADLVPVVVELRQEGDQLQGHVDDVAAAVDAVPGGADGVACVVSTTSCFAPRGADDVVAIGKLCARLGIPHVVNHAYGIQSRRLNAALDAAWVRGARIDACVSSTDKNFGVPVGGCVIFESIKSTRALLDGHQQGRGGGGGGGGGGGRRRRGGKKKGGGNAAVETDTMTPEAAAPAPAASIAPNPAPSRPATQPVTQLVNSQYPGRACFAPALDVLITLLYLGRDGWTKLLDDREACFDVLRDSLLSLADRTAAEPAVRTLRVLDSPGNPISIGVGIGDMPTPAEKPRPVTFLGSMLYQRGVTGARVVARGATAKVAGLSFTGYGSSTDAYGTDYLTAAAAVGGTREECVSFCDRVWQVLREE</sequence>
<feature type="binding site" evidence="18">
    <location>
        <position position="105"/>
    </location>
    <ligand>
        <name>substrate</name>
    </ligand>
</feature>
<feature type="binding site" evidence="18">
    <location>
        <position position="113"/>
    </location>
    <ligand>
        <name>substrate</name>
    </ligand>
</feature>
<evidence type="ECO:0000256" key="2">
    <source>
        <dbReference type="ARBA" id="ARBA00002552"/>
    </source>
</evidence>
<evidence type="ECO:0000256" key="7">
    <source>
        <dbReference type="ARBA" id="ARBA00022555"/>
    </source>
</evidence>
<feature type="compositionally biased region" description="Gly residues" evidence="20">
    <location>
        <begin position="329"/>
        <end position="341"/>
    </location>
</feature>
<gene>
    <name evidence="21" type="ORF">PPROV_000787700</name>
</gene>
<evidence type="ECO:0000256" key="11">
    <source>
        <dbReference type="ARBA" id="ARBA00022917"/>
    </source>
</evidence>
<keyword evidence="10 17" id="KW-0663">Pyridoxal phosphate</keyword>
<evidence type="ECO:0000256" key="17">
    <source>
        <dbReference type="PIRNR" id="PIRNR017689"/>
    </source>
</evidence>
<comment type="catalytic activity">
    <reaction evidence="16 17">
        <text>O-phospho-L-seryl-tRNA(Sec) + selenophosphate + H2O = L-selenocysteinyl-tRNA(Sec) + 2 phosphate</text>
        <dbReference type="Rhea" id="RHEA:25041"/>
        <dbReference type="Rhea" id="RHEA-COMP:9743"/>
        <dbReference type="Rhea" id="RHEA-COMP:9947"/>
        <dbReference type="ChEBI" id="CHEBI:15377"/>
        <dbReference type="ChEBI" id="CHEBI:16144"/>
        <dbReference type="ChEBI" id="CHEBI:43474"/>
        <dbReference type="ChEBI" id="CHEBI:78551"/>
        <dbReference type="ChEBI" id="CHEBI:78573"/>
        <dbReference type="EC" id="2.9.1.2"/>
    </reaction>
</comment>
<evidence type="ECO:0000256" key="9">
    <source>
        <dbReference type="ARBA" id="ARBA00022884"/>
    </source>
</evidence>
<evidence type="ECO:0000256" key="1">
    <source>
        <dbReference type="ARBA" id="ARBA00001933"/>
    </source>
</evidence>
<dbReference type="AlphaFoldDB" id="A0A830HTS4"/>
<evidence type="ECO:0000256" key="6">
    <source>
        <dbReference type="ARBA" id="ARBA00021963"/>
    </source>
</evidence>
<keyword evidence="8 17" id="KW-0808">Transferase</keyword>
<evidence type="ECO:0000256" key="5">
    <source>
        <dbReference type="ARBA" id="ARBA00012464"/>
    </source>
</evidence>
<evidence type="ECO:0000256" key="15">
    <source>
        <dbReference type="ARBA" id="ARBA00032693"/>
    </source>
</evidence>
<evidence type="ECO:0000256" key="10">
    <source>
        <dbReference type="ARBA" id="ARBA00022898"/>
    </source>
</evidence>
<feature type="site" description="May act as a substrate filter by repelling compounds with a negatively charged alpha-carboxylate" evidence="19">
    <location>
        <position position="82"/>
    </location>
</feature>
<evidence type="ECO:0000256" key="18">
    <source>
        <dbReference type="PIRSR" id="PIRSR017689-1"/>
    </source>
</evidence>
<dbReference type="GO" id="GO:0098621">
    <property type="term" value="F:O-phosphoseryl-tRNA(Sec) selenium transferase activity"/>
    <property type="evidence" value="ECO:0007669"/>
    <property type="project" value="UniProtKB-EC"/>
</dbReference>
<dbReference type="GO" id="GO:0005737">
    <property type="term" value="C:cytoplasm"/>
    <property type="evidence" value="ECO:0007669"/>
    <property type="project" value="UniProtKB-SubCell"/>
</dbReference>
<evidence type="ECO:0000256" key="13">
    <source>
        <dbReference type="ARBA" id="ARBA00030669"/>
    </source>
</evidence>
<keyword evidence="7 17" id="KW-0820">tRNA-binding</keyword>
<comment type="cofactor">
    <cofactor evidence="1 17 19">
        <name>pyridoxal 5'-phosphate</name>
        <dbReference type="ChEBI" id="CHEBI:597326"/>
    </cofactor>
</comment>
<evidence type="ECO:0000256" key="20">
    <source>
        <dbReference type="SAM" id="MobiDB-lite"/>
    </source>
</evidence>
<evidence type="ECO:0000313" key="22">
    <source>
        <dbReference type="Proteomes" id="UP000660262"/>
    </source>
</evidence>
<comment type="caution">
    <text evidence="21">The sequence shown here is derived from an EMBL/GenBank/DDBJ whole genome shotgun (WGS) entry which is preliminary data.</text>
</comment>